<reference evidence="2 3" key="1">
    <citation type="submission" date="2017-11" db="EMBL/GenBank/DDBJ databases">
        <title>De-novo sequencing of pomegranate (Punica granatum L.) genome.</title>
        <authorList>
            <person name="Akparov Z."/>
            <person name="Amiraslanov A."/>
            <person name="Hajiyeva S."/>
            <person name="Abbasov M."/>
            <person name="Kaur K."/>
            <person name="Hamwieh A."/>
            <person name="Solovyev V."/>
            <person name="Salamov A."/>
            <person name="Braich B."/>
            <person name="Kosarev P."/>
            <person name="Mahmoud A."/>
            <person name="Hajiyev E."/>
            <person name="Babayeva S."/>
            <person name="Izzatullayeva V."/>
            <person name="Mammadov A."/>
            <person name="Mammadov A."/>
            <person name="Sharifova S."/>
            <person name="Ojaghi J."/>
            <person name="Eynullazada K."/>
            <person name="Bayramov B."/>
            <person name="Abdulazimova A."/>
            <person name="Shahmuradov I."/>
        </authorList>
    </citation>
    <scope>NUCLEOTIDE SEQUENCE [LARGE SCALE GENOMIC DNA]</scope>
    <source>
        <strain evidence="3">cv. AG2017</strain>
        <tissue evidence="2">Leaf</tissue>
    </source>
</reference>
<dbReference type="EMBL" id="PGOL01002701">
    <property type="protein sequence ID" value="PKI45747.1"/>
    <property type="molecule type" value="Genomic_DNA"/>
</dbReference>
<feature type="compositionally biased region" description="Polar residues" evidence="1">
    <location>
        <begin position="55"/>
        <end position="64"/>
    </location>
</feature>
<dbReference type="AlphaFoldDB" id="A0A2I0IP64"/>
<sequence>MQADVPSHSEAGLCRPPFFPRLAEKAAKESNGIWTQRTNPRLRSSARRIKCSPSRARNLTTLSGQRHGRGPTDSELEIRRAPPPGGEKSRSEPRESSGRKAERFSGGRGSTFAGGEAVSRREREVCRLGGETKKRRERTVEEKRRENA</sequence>
<evidence type="ECO:0000313" key="3">
    <source>
        <dbReference type="Proteomes" id="UP000233551"/>
    </source>
</evidence>
<evidence type="ECO:0000256" key="1">
    <source>
        <dbReference type="SAM" id="MobiDB-lite"/>
    </source>
</evidence>
<feature type="compositionally biased region" description="Polar residues" evidence="1">
    <location>
        <begin position="32"/>
        <end position="42"/>
    </location>
</feature>
<comment type="caution">
    <text evidence="2">The sequence shown here is derived from an EMBL/GenBank/DDBJ whole genome shotgun (WGS) entry which is preliminary data.</text>
</comment>
<evidence type="ECO:0000313" key="2">
    <source>
        <dbReference type="EMBL" id="PKI45747.1"/>
    </source>
</evidence>
<gene>
    <name evidence="2" type="ORF">CRG98_033880</name>
</gene>
<keyword evidence="3" id="KW-1185">Reference proteome</keyword>
<feature type="compositionally biased region" description="Basic and acidic residues" evidence="1">
    <location>
        <begin position="118"/>
        <end position="148"/>
    </location>
</feature>
<feature type="compositionally biased region" description="Basic and acidic residues" evidence="1">
    <location>
        <begin position="87"/>
        <end position="105"/>
    </location>
</feature>
<name>A0A2I0IP64_PUNGR</name>
<proteinExistence type="predicted"/>
<accession>A0A2I0IP64</accession>
<protein>
    <submittedName>
        <fullName evidence="2">Uncharacterized protein</fullName>
    </submittedName>
</protein>
<organism evidence="2 3">
    <name type="scientific">Punica granatum</name>
    <name type="common">Pomegranate</name>
    <dbReference type="NCBI Taxonomy" id="22663"/>
    <lineage>
        <taxon>Eukaryota</taxon>
        <taxon>Viridiplantae</taxon>
        <taxon>Streptophyta</taxon>
        <taxon>Embryophyta</taxon>
        <taxon>Tracheophyta</taxon>
        <taxon>Spermatophyta</taxon>
        <taxon>Magnoliopsida</taxon>
        <taxon>eudicotyledons</taxon>
        <taxon>Gunneridae</taxon>
        <taxon>Pentapetalae</taxon>
        <taxon>rosids</taxon>
        <taxon>malvids</taxon>
        <taxon>Myrtales</taxon>
        <taxon>Lythraceae</taxon>
        <taxon>Punica</taxon>
    </lineage>
</organism>
<feature type="compositionally biased region" description="Basic and acidic residues" evidence="1">
    <location>
        <begin position="70"/>
        <end position="80"/>
    </location>
</feature>
<dbReference type="Proteomes" id="UP000233551">
    <property type="component" value="Unassembled WGS sequence"/>
</dbReference>
<feature type="region of interest" description="Disordered" evidence="1">
    <location>
        <begin position="27"/>
        <end position="148"/>
    </location>
</feature>